<dbReference type="InterPro" id="IPR026444">
    <property type="entry name" value="Secre_tail"/>
</dbReference>
<feature type="signal peptide" evidence="1">
    <location>
        <begin position="1"/>
        <end position="25"/>
    </location>
</feature>
<dbReference type="RefSeq" id="WP_221408900.1">
    <property type="nucleotide sequence ID" value="NZ_FUZU01000001.1"/>
</dbReference>
<protein>
    <submittedName>
        <fullName evidence="2">Por secretion system C-terminal sorting domain-containing protein</fullName>
    </submittedName>
</protein>
<evidence type="ECO:0000313" key="3">
    <source>
        <dbReference type="Proteomes" id="UP000190961"/>
    </source>
</evidence>
<dbReference type="NCBIfam" id="TIGR04183">
    <property type="entry name" value="Por_Secre_tail"/>
    <property type="match status" value="1"/>
</dbReference>
<dbReference type="PANTHER" id="PTHR43739:SF5">
    <property type="entry name" value="EXO-ALPHA-SIALIDASE"/>
    <property type="match status" value="1"/>
</dbReference>
<proteinExistence type="predicted"/>
<reference evidence="2 3" key="1">
    <citation type="submission" date="2017-02" db="EMBL/GenBank/DDBJ databases">
        <authorList>
            <person name="Peterson S.W."/>
        </authorList>
    </citation>
    <scope>NUCLEOTIDE SEQUENCE [LARGE SCALE GENOMIC DNA]</scope>
    <source>
        <strain evidence="2 3">DSM 25262</strain>
    </source>
</reference>
<gene>
    <name evidence="2" type="ORF">SAMN05660236_2256</name>
</gene>
<evidence type="ECO:0000313" key="2">
    <source>
        <dbReference type="EMBL" id="SKC63788.1"/>
    </source>
</evidence>
<dbReference type="EMBL" id="FUZU01000001">
    <property type="protein sequence ID" value="SKC63788.1"/>
    <property type="molecule type" value="Genomic_DNA"/>
</dbReference>
<feature type="chain" id="PRO_5012346254" evidence="1">
    <location>
        <begin position="26"/>
        <end position="824"/>
    </location>
</feature>
<dbReference type="STRING" id="688867.SAMN05660236_2256"/>
<organism evidence="2 3">
    <name type="scientific">Ohtaekwangia koreensis</name>
    <dbReference type="NCBI Taxonomy" id="688867"/>
    <lineage>
        <taxon>Bacteria</taxon>
        <taxon>Pseudomonadati</taxon>
        <taxon>Bacteroidota</taxon>
        <taxon>Cytophagia</taxon>
        <taxon>Cytophagales</taxon>
        <taxon>Fulvivirgaceae</taxon>
        <taxon>Ohtaekwangia</taxon>
    </lineage>
</organism>
<dbReference type="Proteomes" id="UP000190961">
    <property type="component" value="Unassembled WGS sequence"/>
</dbReference>
<name>A0A1T5KKJ6_9BACT</name>
<dbReference type="AlphaFoldDB" id="A0A1T5KKJ6"/>
<keyword evidence="3" id="KW-1185">Reference proteome</keyword>
<dbReference type="GO" id="GO:0010411">
    <property type="term" value="P:xyloglucan metabolic process"/>
    <property type="evidence" value="ECO:0007669"/>
    <property type="project" value="TreeGrafter"/>
</dbReference>
<sequence>MYKYKTIRILIFAWTCFMFVFESYAQTYTWGNVAFGGGGYVSGIITHKTSGDVYCRTDVGGAYRWDATNSKWIPLLDWNSDDEISYQGVEAIAIDPQNANNVYIYAGMSYFNNGKSAILKSTDKGNTFTTIITGDNSSGQFTAHGNRMGRSNGERLAVDPNNSNILFCGTGSKGLWKSTDAGLTWTLAWNGVTTTPNENGICFVVFDPGNVSGGITQTIYLGVSRFGSTNVYRSTDGGTTFSALSATLPTTFMPHRAALNGNMLYITYANGSGPHPHWNTSLNETCDNGQVWSFNTSTSAATNITPVTGKAYSGVSVDPANANRLIVSTTNSWSDQFGGTAWGDYVYLSTNGGSTWTQKLSSTSKFNANGVGWTTGNAIHWTGSIDFDPLNTAKVRIISGNGLFTCDDINAATTTWKFDSKGIEETVTLDAISIPGGKFISAVGDVYGAVYSDIYAYPAQKIMPTSVCNISVAYAANNTSKVVRASDKIYYSTNQGTSWTQSVTTKGPWGKVALSADGNTILHSPEYKNSGDPTTTYYSTNNGGTWTSTGVTNIQNAVPVADFVNTNKFYIYNRATSQFLVSTNKGVSFTASTSNPGQWGSQLIRAVPGNEGHVWVALYGSGLKYTTNNGTSWTTVSNITYCAAVGFGKTEPSATYPTVYIWGTVGGVKGLFRSINQGVSWTRVNDDAHEWGGPGNGNFVMGDMNVYGRVYMSTVGRGLVVGDIEGTVVEVITGIENRNPNSEKNLLLNAWPNPSSNGGFKVEIKGIKEEASLTVSDILGRVVEEIKVPAGVSELTLGEHLSPGIYYLTIRGNASKETIKLIRN</sequence>
<dbReference type="InterPro" id="IPR015943">
    <property type="entry name" value="WD40/YVTN_repeat-like_dom_sf"/>
</dbReference>
<dbReference type="CDD" id="cd15482">
    <property type="entry name" value="Sialidase_non-viral"/>
    <property type="match status" value="1"/>
</dbReference>
<evidence type="ECO:0000256" key="1">
    <source>
        <dbReference type="SAM" id="SignalP"/>
    </source>
</evidence>
<dbReference type="InterPro" id="IPR052025">
    <property type="entry name" value="Xyloglucanase_GH74"/>
</dbReference>
<dbReference type="PANTHER" id="PTHR43739">
    <property type="entry name" value="XYLOGLUCANASE (EUROFUNG)"/>
    <property type="match status" value="1"/>
</dbReference>
<dbReference type="SUPFAM" id="SSF110296">
    <property type="entry name" value="Oligoxyloglucan reducing end-specific cellobiohydrolase"/>
    <property type="match status" value="2"/>
</dbReference>
<accession>A0A1T5KKJ6</accession>
<dbReference type="Gene3D" id="2.130.10.10">
    <property type="entry name" value="YVTN repeat-like/Quinoprotein amine dehydrogenase"/>
    <property type="match status" value="2"/>
</dbReference>
<keyword evidence="1" id="KW-0732">Signal</keyword>